<name>A0A453DEJ4_AEGTS</name>
<reference evidence="1" key="5">
    <citation type="journal article" date="2021" name="G3 (Bethesda)">
        <title>Aegilops tauschii genome assembly Aet v5.0 features greater sequence contiguity and improved annotation.</title>
        <authorList>
            <person name="Wang L."/>
            <person name="Zhu T."/>
            <person name="Rodriguez J.C."/>
            <person name="Deal K.R."/>
            <person name="Dubcovsky J."/>
            <person name="McGuire P.E."/>
            <person name="Lux T."/>
            <person name="Spannagl M."/>
            <person name="Mayer K.F.X."/>
            <person name="Baldrich P."/>
            <person name="Meyers B.C."/>
            <person name="Huo N."/>
            <person name="Gu Y.Q."/>
            <person name="Zhou H."/>
            <person name="Devos K.M."/>
            <person name="Bennetzen J.L."/>
            <person name="Unver T."/>
            <person name="Budak H."/>
            <person name="Gulick P.J."/>
            <person name="Galiba G."/>
            <person name="Kalapos B."/>
            <person name="Nelson D.R."/>
            <person name="Li P."/>
            <person name="You F.M."/>
            <person name="Luo M.C."/>
            <person name="Dvorak J."/>
        </authorList>
    </citation>
    <scope>NUCLEOTIDE SEQUENCE [LARGE SCALE GENOMIC DNA]</scope>
    <source>
        <strain evidence="1">cv. AL8/78</strain>
    </source>
</reference>
<keyword evidence="2" id="KW-1185">Reference proteome</keyword>
<proteinExistence type="predicted"/>
<dbReference type="Proteomes" id="UP000015105">
    <property type="component" value="Chromosome 2D"/>
</dbReference>
<evidence type="ECO:0000313" key="2">
    <source>
        <dbReference type="Proteomes" id="UP000015105"/>
    </source>
</evidence>
<organism evidence="1 2">
    <name type="scientific">Aegilops tauschii subsp. strangulata</name>
    <name type="common">Goatgrass</name>
    <dbReference type="NCBI Taxonomy" id="200361"/>
    <lineage>
        <taxon>Eukaryota</taxon>
        <taxon>Viridiplantae</taxon>
        <taxon>Streptophyta</taxon>
        <taxon>Embryophyta</taxon>
        <taxon>Tracheophyta</taxon>
        <taxon>Spermatophyta</taxon>
        <taxon>Magnoliopsida</taxon>
        <taxon>Liliopsida</taxon>
        <taxon>Poales</taxon>
        <taxon>Poaceae</taxon>
        <taxon>BOP clade</taxon>
        <taxon>Pooideae</taxon>
        <taxon>Triticodae</taxon>
        <taxon>Triticeae</taxon>
        <taxon>Triticinae</taxon>
        <taxon>Aegilops</taxon>
    </lineage>
</organism>
<protein>
    <submittedName>
        <fullName evidence="1">Uncharacterized protein</fullName>
    </submittedName>
</protein>
<accession>A0A453DEJ4</accession>
<reference evidence="2" key="2">
    <citation type="journal article" date="2017" name="Nat. Plants">
        <title>The Aegilops tauschii genome reveals multiple impacts of transposons.</title>
        <authorList>
            <person name="Zhao G."/>
            <person name="Zou C."/>
            <person name="Li K."/>
            <person name="Wang K."/>
            <person name="Li T."/>
            <person name="Gao L."/>
            <person name="Zhang X."/>
            <person name="Wang H."/>
            <person name="Yang Z."/>
            <person name="Liu X."/>
            <person name="Jiang W."/>
            <person name="Mao L."/>
            <person name="Kong X."/>
            <person name="Jiao Y."/>
            <person name="Jia J."/>
        </authorList>
    </citation>
    <scope>NUCLEOTIDE SEQUENCE [LARGE SCALE GENOMIC DNA]</scope>
    <source>
        <strain evidence="2">cv. AL8/78</strain>
    </source>
</reference>
<dbReference type="AlphaFoldDB" id="A0A453DEJ4"/>
<reference evidence="1" key="4">
    <citation type="submission" date="2019-03" db="UniProtKB">
        <authorList>
            <consortium name="EnsemblPlants"/>
        </authorList>
    </citation>
    <scope>IDENTIFICATION</scope>
</reference>
<reference evidence="2" key="1">
    <citation type="journal article" date="2014" name="Science">
        <title>Ancient hybridizations among the ancestral genomes of bread wheat.</title>
        <authorList>
            <consortium name="International Wheat Genome Sequencing Consortium,"/>
            <person name="Marcussen T."/>
            <person name="Sandve S.R."/>
            <person name="Heier L."/>
            <person name="Spannagl M."/>
            <person name="Pfeifer M."/>
            <person name="Jakobsen K.S."/>
            <person name="Wulff B.B."/>
            <person name="Steuernagel B."/>
            <person name="Mayer K.F."/>
            <person name="Olsen O.A."/>
        </authorList>
    </citation>
    <scope>NUCLEOTIDE SEQUENCE [LARGE SCALE GENOMIC DNA]</scope>
    <source>
        <strain evidence="2">cv. AL8/78</strain>
    </source>
</reference>
<sequence length="63" mass="7334">MTGRQCSVITDGTKAVSYNFRHRKELVLPLILLLHMLVSSLRFDQICNVENYQHLLVYQINTV</sequence>
<reference evidence="1" key="3">
    <citation type="journal article" date="2017" name="Nature">
        <title>Genome sequence of the progenitor of the wheat D genome Aegilops tauschii.</title>
        <authorList>
            <person name="Luo M.C."/>
            <person name="Gu Y.Q."/>
            <person name="Puiu D."/>
            <person name="Wang H."/>
            <person name="Twardziok S.O."/>
            <person name="Deal K.R."/>
            <person name="Huo N."/>
            <person name="Zhu T."/>
            <person name="Wang L."/>
            <person name="Wang Y."/>
            <person name="McGuire P.E."/>
            <person name="Liu S."/>
            <person name="Long H."/>
            <person name="Ramasamy R.K."/>
            <person name="Rodriguez J.C."/>
            <person name="Van S.L."/>
            <person name="Yuan L."/>
            <person name="Wang Z."/>
            <person name="Xia Z."/>
            <person name="Xiao L."/>
            <person name="Anderson O.D."/>
            <person name="Ouyang S."/>
            <person name="Liang Y."/>
            <person name="Zimin A.V."/>
            <person name="Pertea G."/>
            <person name="Qi P."/>
            <person name="Bennetzen J.L."/>
            <person name="Dai X."/>
            <person name="Dawson M.W."/>
            <person name="Muller H.G."/>
            <person name="Kugler K."/>
            <person name="Rivarola-Duarte L."/>
            <person name="Spannagl M."/>
            <person name="Mayer K.F.X."/>
            <person name="Lu F.H."/>
            <person name="Bevan M.W."/>
            <person name="Leroy P."/>
            <person name="Li P."/>
            <person name="You F.M."/>
            <person name="Sun Q."/>
            <person name="Liu Z."/>
            <person name="Lyons E."/>
            <person name="Wicker T."/>
            <person name="Salzberg S.L."/>
            <person name="Devos K.M."/>
            <person name="Dvorak J."/>
        </authorList>
    </citation>
    <scope>NUCLEOTIDE SEQUENCE [LARGE SCALE GENOMIC DNA]</scope>
    <source>
        <strain evidence="1">cv. AL8/78</strain>
    </source>
</reference>
<dbReference type="Gramene" id="AET2Gv21208400.2">
    <property type="protein sequence ID" value="AET2Gv21208400.2"/>
    <property type="gene ID" value="AET2Gv21208400"/>
</dbReference>
<dbReference type="EnsemblPlants" id="AET2Gv21208400.2">
    <property type="protein sequence ID" value="AET2Gv21208400.2"/>
    <property type="gene ID" value="AET2Gv21208400"/>
</dbReference>
<evidence type="ECO:0000313" key="1">
    <source>
        <dbReference type="EnsemblPlants" id="AET2Gv21208400.2"/>
    </source>
</evidence>